<feature type="transmembrane region" description="Helical" evidence="8">
    <location>
        <begin position="182"/>
        <end position="202"/>
    </location>
</feature>
<keyword evidence="6 8" id="KW-1133">Transmembrane helix</keyword>
<evidence type="ECO:0000313" key="10">
    <source>
        <dbReference type="EMBL" id="RFD27145.1"/>
    </source>
</evidence>
<keyword evidence="4" id="KW-1003">Cell membrane</keyword>
<evidence type="ECO:0000256" key="4">
    <source>
        <dbReference type="ARBA" id="ARBA00022475"/>
    </source>
</evidence>
<sequence>MQWGILRGRHPARLQETKRGGAVHITSIDAATQSRTLARARSDLIEGFHRHELWLHLGWQDIKQRYRRSVLGPFWITIATGTTAVAMGGLYSKLFHLELAVHLPYVTLGLIIWNLINTAILEGAEVFVANEGLIKQLPTPLSVHVYRLMWRQMILFAHNIVIYIVVAIIFPKPWSWADLSVFPALTLIVLNSVWVSLCFGILATRYRDIGPLLFSVVQLLFFMTPIIWNDDTLQQQGAGHLLSIVELNPLLHYLDIVRAPLLGAHQELRHWAVVVALTAVGWLLAVFAMRQYRARVPYWV</sequence>
<keyword evidence="5 8" id="KW-0812">Transmembrane</keyword>
<comment type="similarity">
    <text evidence="2">Belongs to the ABC-2 integral membrane protein family.</text>
</comment>
<feature type="transmembrane region" description="Helical" evidence="8">
    <location>
        <begin position="70"/>
        <end position="91"/>
    </location>
</feature>
<dbReference type="InterPro" id="IPR013525">
    <property type="entry name" value="ABC2_TM"/>
</dbReference>
<gene>
    <name evidence="10" type="ORF">MUBE_00410</name>
</gene>
<evidence type="ECO:0000256" key="6">
    <source>
        <dbReference type="ARBA" id="ARBA00022989"/>
    </source>
</evidence>
<feature type="domain" description="ABC-2 type transporter transmembrane" evidence="9">
    <location>
        <begin position="54"/>
        <end position="260"/>
    </location>
</feature>
<dbReference type="Proteomes" id="UP000258522">
    <property type="component" value="Unassembled WGS sequence"/>
</dbReference>
<evidence type="ECO:0000256" key="1">
    <source>
        <dbReference type="ARBA" id="ARBA00004651"/>
    </source>
</evidence>
<feature type="transmembrane region" description="Helical" evidence="8">
    <location>
        <begin position="103"/>
        <end position="128"/>
    </location>
</feature>
<reference evidence="10 11" key="1">
    <citation type="submission" date="2018-07" db="EMBL/GenBank/DDBJ databases">
        <title>Whole genome sequence of Mycobacterium uberis.</title>
        <authorList>
            <person name="Benjak A."/>
        </authorList>
    </citation>
    <scope>NUCLEOTIDE SEQUENCE [LARGE SCALE GENOMIC DNA]</scope>
    <source>
        <strain evidence="10 11">Jura</strain>
    </source>
</reference>
<feature type="transmembrane region" description="Helical" evidence="8">
    <location>
        <begin position="148"/>
        <end position="170"/>
    </location>
</feature>
<comment type="caution">
    <text evidence="10">The sequence shown here is derived from an EMBL/GenBank/DDBJ whole genome shotgun (WGS) entry which is preliminary data.</text>
</comment>
<feature type="transmembrane region" description="Helical" evidence="8">
    <location>
        <begin position="209"/>
        <end position="228"/>
    </location>
</feature>
<accession>A0A3E1HLM8</accession>
<dbReference type="GO" id="GO:0140359">
    <property type="term" value="F:ABC-type transporter activity"/>
    <property type="evidence" value="ECO:0007669"/>
    <property type="project" value="InterPro"/>
</dbReference>
<feature type="transmembrane region" description="Helical" evidence="8">
    <location>
        <begin position="270"/>
        <end position="289"/>
    </location>
</feature>
<keyword evidence="7 8" id="KW-0472">Membrane</keyword>
<dbReference type="PANTHER" id="PTHR30413:SF10">
    <property type="entry name" value="CAPSULE POLYSACCHARIDE EXPORT INNER-MEMBRANE PROTEIN CTRC"/>
    <property type="match status" value="1"/>
</dbReference>
<evidence type="ECO:0000313" key="11">
    <source>
        <dbReference type="Proteomes" id="UP000258522"/>
    </source>
</evidence>
<protein>
    <submittedName>
        <fullName evidence="10">Sugar ABC transporter permease</fullName>
    </submittedName>
</protein>
<dbReference type="Pfam" id="PF01061">
    <property type="entry name" value="ABC2_membrane"/>
    <property type="match status" value="1"/>
</dbReference>
<comment type="subcellular location">
    <subcellularLocation>
        <location evidence="1">Cell membrane</location>
        <topology evidence="1">Multi-pass membrane protein</topology>
    </subcellularLocation>
</comment>
<name>A0A3E1HLM8_9MYCO</name>
<keyword evidence="3" id="KW-0813">Transport</keyword>
<proteinExistence type="inferred from homology"/>
<evidence type="ECO:0000259" key="9">
    <source>
        <dbReference type="Pfam" id="PF01061"/>
    </source>
</evidence>
<keyword evidence="11" id="KW-1185">Reference proteome</keyword>
<dbReference type="EMBL" id="QAYL01000001">
    <property type="protein sequence ID" value="RFD27145.1"/>
    <property type="molecule type" value="Genomic_DNA"/>
</dbReference>
<evidence type="ECO:0000256" key="5">
    <source>
        <dbReference type="ARBA" id="ARBA00022692"/>
    </source>
</evidence>
<evidence type="ECO:0000256" key="8">
    <source>
        <dbReference type="SAM" id="Phobius"/>
    </source>
</evidence>
<evidence type="ECO:0000256" key="3">
    <source>
        <dbReference type="ARBA" id="ARBA00022448"/>
    </source>
</evidence>
<evidence type="ECO:0000256" key="7">
    <source>
        <dbReference type="ARBA" id="ARBA00023136"/>
    </source>
</evidence>
<dbReference type="PANTHER" id="PTHR30413">
    <property type="entry name" value="INNER MEMBRANE TRANSPORT PERMEASE"/>
    <property type="match status" value="1"/>
</dbReference>
<organism evidence="10 11">
    <name type="scientific">Mycobacterium uberis</name>
    <dbReference type="NCBI Taxonomy" id="2162698"/>
    <lineage>
        <taxon>Bacteria</taxon>
        <taxon>Bacillati</taxon>
        <taxon>Actinomycetota</taxon>
        <taxon>Actinomycetes</taxon>
        <taxon>Mycobacteriales</taxon>
        <taxon>Mycobacteriaceae</taxon>
        <taxon>Mycobacterium</taxon>
    </lineage>
</organism>
<dbReference type="GO" id="GO:0005886">
    <property type="term" value="C:plasma membrane"/>
    <property type="evidence" value="ECO:0007669"/>
    <property type="project" value="UniProtKB-SubCell"/>
</dbReference>
<dbReference type="GO" id="GO:0015920">
    <property type="term" value="P:lipopolysaccharide transport"/>
    <property type="evidence" value="ECO:0007669"/>
    <property type="project" value="TreeGrafter"/>
</dbReference>
<evidence type="ECO:0000256" key="2">
    <source>
        <dbReference type="ARBA" id="ARBA00007783"/>
    </source>
</evidence>
<dbReference type="AlphaFoldDB" id="A0A3E1HLM8"/>